<protein>
    <submittedName>
        <fullName evidence="5">Alanyl-tRNA editing protein</fullName>
    </submittedName>
</protein>
<keyword evidence="3" id="KW-0862">Zinc</keyword>
<evidence type="ECO:0000256" key="2">
    <source>
        <dbReference type="ARBA" id="ARBA00022723"/>
    </source>
</evidence>
<dbReference type="InterPro" id="IPR051335">
    <property type="entry name" value="Alanyl-tRNA_Editing_Enzymes"/>
</dbReference>
<dbReference type="GO" id="GO:0046872">
    <property type="term" value="F:metal ion binding"/>
    <property type="evidence" value="ECO:0007669"/>
    <property type="project" value="UniProtKB-KW"/>
</dbReference>
<name>A0A558DTL0_9GAMM</name>
<dbReference type="Proteomes" id="UP000316649">
    <property type="component" value="Unassembled WGS sequence"/>
</dbReference>
<dbReference type="GO" id="GO:0004812">
    <property type="term" value="F:aminoacyl-tRNA ligase activity"/>
    <property type="evidence" value="ECO:0007669"/>
    <property type="project" value="InterPro"/>
</dbReference>
<sequence length="213" mass="24413">MVEKLFWSDPYQTRAEARITSVQDNCITLDRTIFFAFSGGQESDQGTINQIPVLAANWHQQEIIYTLVADHGLIPGQVVSVEINWPRRYRLMRLHFACEITLELIYKARPGIEKIGAHIAEDKARIDFLSQDNLSALLPDLKQRIDALVQQNLPIHSDYSDQSKGRRYWRIDGFAQVPCGGTHLRHTQEIGTVTLKRKNPGKGKERIEIYVDE</sequence>
<dbReference type="Gene3D" id="2.40.30.130">
    <property type="match status" value="1"/>
</dbReference>
<accession>A0A558DTL0</accession>
<dbReference type="GO" id="GO:0005524">
    <property type="term" value="F:ATP binding"/>
    <property type="evidence" value="ECO:0007669"/>
    <property type="project" value="InterPro"/>
</dbReference>
<dbReference type="RefSeq" id="WP_144357915.1">
    <property type="nucleotide sequence ID" value="NZ_VMNH01000005.1"/>
</dbReference>
<dbReference type="Pfam" id="PF07973">
    <property type="entry name" value="tRNA_SAD"/>
    <property type="match status" value="1"/>
</dbReference>
<evidence type="ECO:0000313" key="6">
    <source>
        <dbReference type="Proteomes" id="UP000316649"/>
    </source>
</evidence>
<comment type="cofactor">
    <cofactor evidence="1">
        <name>Zn(2+)</name>
        <dbReference type="ChEBI" id="CHEBI:29105"/>
    </cofactor>
</comment>
<keyword evidence="6" id="KW-1185">Reference proteome</keyword>
<evidence type="ECO:0000256" key="1">
    <source>
        <dbReference type="ARBA" id="ARBA00001947"/>
    </source>
</evidence>
<dbReference type="OrthoDB" id="9812949at2"/>
<evidence type="ECO:0000313" key="5">
    <source>
        <dbReference type="EMBL" id="TVO76785.1"/>
    </source>
</evidence>
<dbReference type="InterPro" id="IPR018163">
    <property type="entry name" value="Thr/Ala-tRNA-synth_IIc_edit"/>
</dbReference>
<organism evidence="5 6">
    <name type="scientific">Sedimenticola selenatireducens</name>
    <dbReference type="NCBI Taxonomy" id="191960"/>
    <lineage>
        <taxon>Bacteria</taxon>
        <taxon>Pseudomonadati</taxon>
        <taxon>Pseudomonadota</taxon>
        <taxon>Gammaproteobacteria</taxon>
        <taxon>Chromatiales</taxon>
        <taxon>Sedimenticolaceae</taxon>
        <taxon>Sedimenticola</taxon>
    </lineage>
</organism>
<dbReference type="InterPro" id="IPR012947">
    <property type="entry name" value="tRNA_SAD"/>
</dbReference>
<dbReference type="SUPFAM" id="SSF50447">
    <property type="entry name" value="Translation proteins"/>
    <property type="match status" value="1"/>
</dbReference>
<comment type="caution">
    <text evidence="5">The sequence shown here is derived from an EMBL/GenBank/DDBJ whole genome shotgun (WGS) entry which is preliminary data.</text>
</comment>
<evidence type="ECO:0000256" key="3">
    <source>
        <dbReference type="ARBA" id="ARBA00022833"/>
    </source>
</evidence>
<keyword evidence="2" id="KW-0479">Metal-binding</keyword>
<dbReference type="PANTHER" id="PTHR43462">
    <property type="entry name" value="ALANYL-TRNA EDITING PROTEIN"/>
    <property type="match status" value="1"/>
</dbReference>
<dbReference type="SUPFAM" id="SSF55186">
    <property type="entry name" value="ThrRS/AlaRS common domain"/>
    <property type="match status" value="1"/>
</dbReference>
<dbReference type="AlphaFoldDB" id="A0A558DTL0"/>
<proteinExistence type="predicted"/>
<dbReference type="GO" id="GO:0043039">
    <property type="term" value="P:tRNA aminoacylation"/>
    <property type="evidence" value="ECO:0007669"/>
    <property type="project" value="InterPro"/>
</dbReference>
<dbReference type="EMBL" id="VMNH01000005">
    <property type="protein sequence ID" value="TVO76785.1"/>
    <property type="molecule type" value="Genomic_DNA"/>
</dbReference>
<dbReference type="InterPro" id="IPR009000">
    <property type="entry name" value="Transl_B-barrel_sf"/>
</dbReference>
<dbReference type="SMART" id="SM00863">
    <property type="entry name" value="tRNA_SAD"/>
    <property type="match status" value="1"/>
</dbReference>
<dbReference type="GO" id="GO:0002161">
    <property type="term" value="F:aminoacyl-tRNA deacylase activity"/>
    <property type="evidence" value="ECO:0007669"/>
    <property type="project" value="UniProtKB-ARBA"/>
</dbReference>
<gene>
    <name evidence="5" type="ORF">FHP88_05010</name>
</gene>
<evidence type="ECO:0000259" key="4">
    <source>
        <dbReference type="SMART" id="SM00863"/>
    </source>
</evidence>
<dbReference type="PANTHER" id="PTHR43462:SF1">
    <property type="entry name" value="ALANYL-TRNA EDITING PROTEIN AARSD1"/>
    <property type="match status" value="1"/>
</dbReference>
<feature type="domain" description="Threonyl/alanyl tRNA synthetase SAD" evidence="4">
    <location>
        <begin position="166"/>
        <end position="208"/>
    </location>
</feature>
<dbReference type="Gene3D" id="3.30.980.10">
    <property type="entry name" value="Threonyl-trna Synthetase, Chain A, domain 2"/>
    <property type="match status" value="1"/>
</dbReference>
<reference evidence="5 6" key="1">
    <citation type="submission" date="2019-07" db="EMBL/GenBank/DDBJ databases">
        <title>The pathways for chlorine oxyanion respiration interact through the shared metabolite chlorate.</title>
        <authorList>
            <person name="Barnum T.P."/>
            <person name="Cheng Y."/>
            <person name="Hill K.A."/>
            <person name="Lucas L.N."/>
            <person name="Carlson H.K."/>
            <person name="Coates J.D."/>
        </authorList>
    </citation>
    <scope>NUCLEOTIDE SEQUENCE [LARGE SCALE GENOMIC DNA]</scope>
    <source>
        <strain evidence="5 6">BK-1</strain>
    </source>
</reference>